<dbReference type="InterPro" id="IPR050327">
    <property type="entry name" value="Proton-linked_MCT"/>
</dbReference>
<dbReference type="Proteomes" id="UP000305948">
    <property type="component" value="Unassembled WGS sequence"/>
</dbReference>
<dbReference type="OrthoDB" id="6499973at2759"/>
<organism evidence="6 7">
    <name type="scientific">Heliocybe sulcata</name>
    <dbReference type="NCBI Taxonomy" id="5364"/>
    <lineage>
        <taxon>Eukaryota</taxon>
        <taxon>Fungi</taxon>
        <taxon>Dikarya</taxon>
        <taxon>Basidiomycota</taxon>
        <taxon>Agaricomycotina</taxon>
        <taxon>Agaricomycetes</taxon>
        <taxon>Gloeophyllales</taxon>
        <taxon>Gloeophyllaceae</taxon>
        <taxon>Heliocybe</taxon>
    </lineage>
</organism>
<evidence type="ECO:0000256" key="4">
    <source>
        <dbReference type="SAM" id="Phobius"/>
    </source>
</evidence>
<feature type="transmembrane region" description="Helical" evidence="4">
    <location>
        <begin position="334"/>
        <end position="352"/>
    </location>
</feature>
<keyword evidence="7" id="KW-1185">Reference proteome</keyword>
<dbReference type="InterPro" id="IPR020846">
    <property type="entry name" value="MFS_dom"/>
</dbReference>
<feature type="transmembrane region" description="Helical" evidence="4">
    <location>
        <begin position="303"/>
        <end position="322"/>
    </location>
</feature>
<feature type="transmembrane region" description="Helical" evidence="4">
    <location>
        <begin position="390"/>
        <end position="417"/>
    </location>
</feature>
<protein>
    <submittedName>
        <fullName evidence="6">MFS general substrate transporter</fullName>
    </submittedName>
</protein>
<feature type="transmembrane region" description="Helical" evidence="4">
    <location>
        <begin position="271"/>
        <end position="291"/>
    </location>
</feature>
<evidence type="ECO:0000313" key="6">
    <source>
        <dbReference type="EMBL" id="TFK51871.1"/>
    </source>
</evidence>
<keyword evidence="4" id="KW-0472">Membrane</keyword>
<comment type="similarity">
    <text evidence="2">Belongs to the major facilitator superfamily. Monocarboxylate porter (TC 2.A.1.13) family.</text>
</comment>
<dbReference type="PROSITE" id="PS50850">
    <property type="entry name" value="MFS"/>
    <property type="match status" value="1"/>
</dbReference>
<dbReference type="PANTHER" id="PTHR11360">
    <property type="entry name" value="MONOCARBOXYLATE TRANSPORTER"/>
    <property type="match status" value="1"/>
</dbReference>
<feature type="compositionally biased region" description="Basic and acidic residues" evidence="3">
    <location>
        <begin position="19"/>
        <end position="46"/>
    </location>
</feature>
<accession>A0A5C3NEA0</accession>
<name>A0A5C3NEA0_9AGAM</name>
<feature type="transmembrane region" description="Helical" evidence="4">
    <location>
        <begin position="135"/>
        <end position="154"/>
    </location>
</feature>
<sequence>MNGMTSYAPSTTETVSGADTEKRTSVGETVETMKREAKEEAAKEDVESAPAGPPTYEFPDGGREAWSVVIGAWLVSFSTFGYINAYGVYQDYYQTHQLSNYSASSISWIGSLQLAFIFWGGVMTGRLFDKGHMRITVFVGSVLSVFSLMMTSLASTYYQILLSQGVGLGLGLGLLFTPAISCISHWFRRRRALANGVLASGSSTGGIIFPIMLNKLANNPNVGYAWAVRATAFVVLGCLVLANLLLKTRLPKREHGIIVDFSVFKDKTYTIYVLGCFFVLFGIYLPFFFLQQYAIQQGVNENLAFYSLTFLNAASVFGRVLPNFLADYVGPLNVLIPACFVTSILIFVLLAVKSAAGMIVYALVFGFFSGSYVSVIPAGTASLTTDMATIGIRIGMSFFMVGFAGLFGTPVVGAIIAHQGGSTYWGATTFSGLVCFIGVGFLVWARQRQARKTGSWRV</sequence>
<dbReference type="PANTHER" id="PTHR11360:SF234">
    <property type="entry name" value="MFS-TYPE TRANSPORTER DBAD-RELATED"/>
    <property type="match status" value="1"/>
</dbReference>
<proteinExistence type="inferred from homology"/>
<comment type="subcellular location">
    <subcellularLocation>
        <location evidence="1">Membrane</location>
        <topology evidence="1">Multi-pass membrane protein</topology>
    </subcellularLocation>
</comment>
<dbReference type="EMBL" id="ML213510">
    <property type="protein sequence ID" value="TFK51871.1"/>
    <property type="molecule type" value="Genomic_DNA"/>
</dbReference>
<dbReference type="SUPFAM" id="SSF103473">
    <property type="entry name" value="MFS general substrate transporter"/>
    <property type="match status" value="1"/>
</dbReference>
<feature type="transmembrane region" description="Helical" evidence="4">
    <location>
        <begin position="224"/>
        <end position="246"/>
    </location>
</feature>
<feature type="transmembrane region" description="Helical" evidence="4">
    <location>
        <begin position="105"/>
        <end position="123"/>
    </location>
</feature>
<feature type="transmembrane region" description="Helical" evidence="4">
    <location>
        <begin position="423"/>
        <end position="445"/>
    </location>
</feature>
<feature type="region of interest" description="Disordered" evidence="3">
    <location>
        <begin position="1"/>
        <end position="52"/>
    </location>
</feature>
<dbReference type="GO" id="GO:0022857">
    <property type="term" value="F:transmembrane transporter activity"/>
    <property type="evidence" value="ECO:0007669"/>
    <property type="project" value="InterPro"/>
</dbReference>
<keyword evidence="4" id="KW-1133">Transmembrane helix</keyword>
<feature type="transmembrane region" description="Helical" evidence="4">
    <location>
        <begin position="160"/>
        <end position="180"/>
    </location>
</feature>
<evidence type="ECO:0000256" key="1">
    <source>
        <dbReference type="ARBA" id="ARBA00004141"/>
    </source>
</evidence>
<feature type="transmembrane region" description="Helical" evidence="4">
    <location>
        <begin position="65"/>
        <end position="85"/>
    </location>
</feature>
<feature type="transmembrane region" description="Helical" evidence="4">
    <location>
        <begin position="192"/>
        <end position="212"/>
    </location>
</feature>
<gene>
    <name evidence="6" type="ORF">OE88DRAFT_1658551</name>
</gene>
<feature type="domain" description="Major facilitator superfamily (MFS) profile" evidence="5">
    <location>
        <begin position="64"/>
        <end position="450"/>
    </location>
</feature>
<evidence type="ECO:0000256" key="2">
    <source>
        <dbReference type="ARBA" id="ARBA00006727"/>
    </source>
</evidence>
<dbReference type="Gene3D" id="1.20.1250.20">
    <property type="entry name" value="MFS general substrate transporter like domains"/>
    <property type="match status" value="2"/>
</dbReference>
<reference evidence="6 7" key="1">
    <citation type="journal article" date="2019" name="Nat. Ecol. Evol.">
        <title>Megaphylogeny resolves global patterns of mushroom evolution.</title>
        <authorList>
            <person name="Varga T."/>
            <person name="Krizsan K."/>
            <person name="Foldi C."/>
            <person name="Dima B."/>
            <person name="Sanchez-Garcia M."/>
            <person name="Sanchez-Ramirez S."/>
            <person name="Szollosi G.J."/>
            <person name="Szarkandi J.G."/>
            <person name="Papp V."/>
            <person name="Albert L."/>
            <person name="Andreopoulos W."/>
            <person name="Angelini C."/>
            <person name="Antonin V."/>
            <person name="Barry K.W."/>
            <person name="Bougher N.L."/>
            <person name="Buchanan P."/>
            <person name="Buyck B."/>
            <person name="Bense V."/>
            <person name="Catcheside P."/>
            <person name="Chovatia M."/>
            <person name="Cooper J."/>
            <person name="Damon W."/>
            <person name="Desjardin D."/>
            <person name="Finy P."/>
            <person name="Geml J."/>
            <person name="Haridas S."/>
            <person name="Hughes K."/>
            <person name="Justo A."/>
            <person name="Karasinski D."/>
            <person name="Kautmanova I."/>
            <person name="Kiss B."/>
            <person name="Kocsube S."/>
            <person name="Kotiranta H."/>
            <person name="LaButti K.M."/>
            <person name="Lechner B.E."/>
            <person name="Liimatainen K."/>
            <person name="Lipzen A."/>
            <person name="Lukacs Z."/>
            <person name="Mihaltcheva S."/>
            <person name="Morgado L.N."/>
            <person name="Niskanen T."/>
            <person name="Noordeloos M.E."/>
            <person name="Ohm R.A."/>
            <person name="Ortiz-Santana B."/>
            <person name="Ovrebo C."/>
            <person name="Racz N."/>
            <person name="Riley R."/>
            <person name="Savchenko A."/>
            <person name="Shiryaev A."/>
            <person name="Soop K."/>
            <person name="Spirin V."/>
            <person name="Szebenyi C."/>
            <person name="Tomsovsky M."/>
            <person name="Tulloss R.E."/>
            <person name="Uehling J."/>
            <person name="Grigoriev I.V."/>
            <person name="Vagvolgyi C."/>
            <person name="Papp T."/>
            <person name="Martin F.M."/>
            <person name="Miettinen O."/>
            <person name="Hibbett D.S."/>
            <person name="Nagy L.G."/>
        </authorList>
    </citation>
    <scope>NUCLEOTIDE SEQUENCE [LARGE SCALE GENOMIC DNA]</scope>
    <source>
        <strain evidence="6 7">OMC1185</strain>
    </source>
</reference>
<keyword evidence="4" id="KW-0812">Transmembrane</keyword>
<evidence type="ECO:0000259" key="5">
    <source>
        <dbReference type="PROSITE" id="PS50850"/>
    </source>
</evidence>
<dbReference type="AlphaFoldDB" id="A0A5C3NEA0"/>
<feature type="transmembrane region" description="Helical" evidence="4">
    <location>
        <begin position="358"/>
        <end position="378"/>
    </location>
</feature>
<feature type="compositionally biased region" description="Polar residues" evidence="3">
    <location>
        <begin position="1"/>
        <end position="17"/>
    </location>
</feature>
<dbReference type="Pfam" id="PF07690">
    <property type="entry name" value="MFS_1"/>
    <property type="match status" value="1"/>
</dbReference>
<dbReference type="InterPro" id="IPR011701">
    <property type="entry name" value="MFS"/>
</dbReference>
<evidence type="ECO:0000256" key="3">
    <source>
        <dbReference type="SAM" id="MobiDB-lite"/>
    </source>
</evidence>
<evidence type="ECO:0000313" key="7">
    <source>
        <dbReference type="Proteomes" id="UP000305948"/>
    </source>
</evidence>
<dbReference type="InterPro" id="IPR036259">
    <property type="entry name" value="MFS_trans_sf"/>
</dbReference>
<dbReference type="GO" id="GO:0016020">
    <property type="term" value="C:membrane"/>
    <property type="evidence" value="ECO:0007669"/>
    <property type="project" value="UniProtKB-SubCell"/>
</dbReference>